<dbReference type="GO" id="GO:0030150">
    <property type="term" value="P:protein import into mitochondrial matrix"/>
    <property type="evidence" value="ECO:0007669"/>
    <property type="project" value="TreeGrafter"/>
</dbReference>
<feature type="region of interest" description="Disordered" evidence="6">
    <location>
        <begin position="1"/>
        <end position="42"/>
    </location>
</feature>
<dbReference type="VEuPathDB" id="PiroplasmaDB:BBBOND_0312760"/>
<keyword evidence="4 7" id="KW-1133">Transmembrane helix</keyword>
<dbReference type="KEGG" id="bbig:BBBOND_0312760"/>
<evidence type="ECO:0000256" key="4">
    <source>
        <dbReference type="ARBA" id="ARBA00022989"/>
    </source>
</evidence>
<dbReference type="SMART" id="SM01378">
    <property type="entry name" value="Romo1"/>
    <property type="match status" value="1"/>
</dbReference>
<dbReference type="GeneID" id="24565914"/>
<evidence type="ECO:0000256" key="3">
    <source>
        <dbReference type="ARBA" id="ARBA00022692"/>
    </source>
</evidence>
<evidence type="ECO:0008006" key="10">
    <source>
        <dbReference type="Google" id="ProtNLM"/>
    </source>
</evidence>
<keyword evidence="5 7" id="KW-0472">Membrane</keyword>
<feature type="transmembrane region" description="Helical" evidence="7">
    <location>
        <begin position="83"/>
        <end position="105"/>
    </location>
</feature>
<sequence length="143" mass="15200">MWQYISGGSGTTIKPPVTSKYDEQVPPPPAGGPFAPPPNYDNTDYSGYTLSDTYGDSGSTGQGFLDRITSNPRARNCLASVKMGFKMGGAVGGIFGGITGLYTGLRHRNLMILPVSMIGGAVSFGFFLGAYKLLSYHDMQDVE</sequence>
<evidence type="ECO:0000256" key="5">
    <source>
        <dbReference type="ARBA" id="ARBA00023136"/>
    </source>
</evidence>
<dbReference type="OMA" id="VKMGFKM"/>
<dbReference type="InterPro" id="IPR018450">
    <property type="entry name" value="Romo1/Mgr2"/>
</dbReference>
<evidence type="ECO:0000313" key="8">
    <source>
        <dbReference type="EMBL" id="CDR97373.1"/>
    </source>
</evidence>
<keyword evidence="9" id="KW-1185">Reference proteome</keyword>
<dbReference type="PANTHER" id="PTHR28525:SF1">
    <property type="entry name" value="REACTIVE OXYGEN SPECIES MODULATOR 1"/>
    <property type="match status" value="1"/>
</dbReference>
<dbReference type="GO" id="GO:0045039">
    <property type="term" value="P:protein insertion into mitochondrial inner membrane"/>
    <property type="evidence" value="ECO:0007669"/>
    <property type="project" value="TreeGrafter"/>
</dbReference>
<dbReference type="AlphaFoldDB" id="A0A061DA23"/>
<keyword evidence="3 7" id="KW-0812">Transmembrane</keyword>
<comment type="subcellular location">
    <subcellularLocation>
        <location evidence="1">Membrane</location>
    </subcellularLocation>
</comment>
<organism evidence="8 9">
    <name type="scientific">Babesia bigemina</name>
    <dbReference type="NCBI Taxonomy" id="5866"/>
    <lineage>
        <taxon>Eukaryota</taxon>
        <taxon>Sar</taxon>
        <taxon>Alveolata</taxon>
        <taxon>Apicomplexa</taxon>
        <taxon>Aconoidasida</taxon>
        <taxon>Piroplasmida</taxon>
        <taxon>Babesiidae</taxon>
        <taxon>Babesia</taxon>
    </lineage>
</organism>
<dbReference type="PANTHER" id="PTHR28525">
    <property type="entry name" value="REACTIVE OXYGEN SPECIES MODULATOR 1"/>
    <property type="match status" value="1"/>
</dbReference>
<dbReference type="Pfam" id="PF10247">
    <property type="entry name" value="Romo1"/>
    <property type="match status" value="1"/>
</dbReference>
<proteinExistence type="inferred from homology"/>
<gene>
    <name evidence="8" type="ORF">BBBOND_0312760</name>
</gene>
<evidence type="ECO:0000256" key="7">
    <source>
        <dbReference type="SAM" id="Phobius"/>
    </source>
</evidence>
<protein>
    <recommendedName>
        <fullName evidence="10">Reactive oxygen species modulator 1</fullName>
    </recommendedName>
</protein>
<dbReference type="RefSeq" id="XP_012769559.1">
    <property type="nucleotide sequence ID" value="XM_012914105.1"/>
</dbReference>
<dbReference type="GO" id="GO:0005744">
    <property type="term" value="C:TIM23 mitochondrial import inner membrane translocase complex"/>
    <property type="evidence" value="ECO:0007669"/>
    <property type="project" value="TreeGrafter"/>
</dbReference>
<evidence type="ECO:0000313" key="9">
    <source>
        <dbReference type="Proteomes" id="UP000033188"/>
    </source>
</evidence>
<evidence type="ECO:0000256" key="2">
    <source>
        <dbReference type="ARBA" id="ARBA00007839"/>
    </source>
</evidence>
<evidence type="ECO:0000256" key="1">
    <source>
        <dbReference type="ARBA" id="ARBA00004370"/>
    </source>
</evidence>
<comment type="similarity">
    <text evidence="2">Belongs to the MGR2 family.</text>
</comment>
<dbReference type="Proteomes" id="UP000033188">
    <property type="component" value="Chromosome 3"/>
</dbReference>
<accession>A0A061DA23</accession>
<name>A0A061DA23_BABBI</name>
<dbReference type="OrthoDB" id="422939at2759"/>
<feature type="compositionally biased region" description="Pro residues" evidence="6">
    <location>
        <begin position="25"/>
        <end position="39"/>
    </location>
</feature>
<feature type="transmembrane region" description="Helical" evidence="7">
    <location>
        <begin position="111"/>
        <end position="131"/>
    </location>
</feature>
<reference evidence="9" key="1">
    <citation type="journal article" date="2014" name="Nucleic Acids Res.">
        <title>The evolutionary dynamics of variant antigen genes in Babesia reveal a history of genomic innovation underlying host-parasite interaction.</title>
        <authorList>
            <person name="Jackson A.P."/>
            <person name="Otto T.D."/>
            <person name="Darby A."/>
            <person name="Ramaprasad A."/>
            <person name="Xia D."/>
            <person name="Echaide I.E."/>
            <person name="Farber M."/>
            <person name="Gahlot S."/>
            <person name="Gamble J."/>
            <person name="Gupta D."/>
            <person name="Gupta Y."/>
            <person name="Jackson L."/>
            <person name="Malandrin L."/>
            <person name="Malas T.B."/>
            <person name="Moussa E."/>
            <person name="Nair M."/>
            <person name="Reid A.J."/>
            <person name="Sanders M."/>
            <person name="Sharma J."/>
            <person name="Tracey A."/>
            <person name="Quail M.A."/>
            <person name="Weir W."/>
            <person name="Wastling J.M."/>
            <person name="Hall N."/>
            <person name="Willadsen P."/>
            <person name="Lingelbach K."/>
            <person name="Shiels B."/>
            <person name="Tait A."/>
            <person name="Berriman M."/>
            <person name="Allred D.R."/>
            <person name="Pain A."/>
        </authorList>
    </citation>
    <scope>NUCLEOTIDE SEQUENCE [LARGE SCALE GENOMIC DNA]</scope>
    <source>
        <strain evidence="9">Bond</strain>
    </source>
</reference>
<evidence type="ECO:0000256" key="6">
    <source>
        <dbReference type="SAM" id="MobiDB-lite"/>
    </source>
</evidence>
<dbReference type="EMBL" id="LK391709">
    <property type="protein sequence ID" value="CDR97373.1"/>
    <property type="molecule type" value="Genomic_DNA"/>
</dbReference>